<dbReference type="OrthoDB" id="624114at2759"/>
<dbReference type="InterPro" id="IPR059005">
    <property type="entry name" value="LETM1_C"/>
</dbReference>
<evidence type="ECO:0000256" key="17">
    <source>
        <dbReference type="ARBA" id="ARBA00031360"/>
    </source>
</evidence>
<dbReference type="EMBL" id="OU896723">
    <property type="protein sequence ID" value="CAH1155212.1"/>
    <property type="molecule type" value="Genomic_DNA"/>
</dbReference>
<evidence type="ECO:0000256" key="9">
    <source>
        <dbReference type="ARBA" id="ARBA00022792"/>
    </source>
</evidence>
<feature type="compositionally biased region" description="Basic and acidic residues" evidence="20">
    <location>
        <begin position="777"/>
        <end position="789"/>
    </location>
</feature>
<feature type="coiled-coil region" evidence="19">
    <location>
        <begin position="441"/>
        <end position="479"/>
    </location>
</feature>
<keyword evidence="7 21" id="KW-0812">Transmembrane</keyword>
<evidence type="ECO:0000256" key="15">
    <source>
        <dbReference type="ARBA" id="ARBA00023128"/>
    </source>
</evidence>
<evidence type="ECO:0000256" key="12">
    <source>
        <dbReference type="ARBA" id="ARBA00022989"/>
    </source>
</evidence>
<keyword evidence="13 19" id="KW-0175">Coiled coil</keyword>
<organism evidence="24 25">
    <name type="scientific">Phaedon cochleariae</name>
    <name type="common">Mustard beetle</name>
    <dbReference type="NCBI Taxonomy" id="80249"/>
    <lineage>
        <taxon>Eukaryota</taxon>
        <taxon>Metazoa</taxon>
        <taxon>Ecdysozoa</taxon>
        <taxon>Arthropoda</taxon>
        <taxon>Hexapoda</taxon>
        <taxon>Insecta</taxon>
        <taxon>Pterygota</taxon>
        <taxon>Neoptera</taxon>
        <taxon>Endopterygota</taxon>
        <taxon>Coleoptera</taxon>
        <taxon>Polyphaga</taxon>
        <taxon>Cucujiformia</taxon>
        <taxon>Chrysomeloidea</taxon>
        <taxon>Chrysomelidae</taxon>
        <taxon>Chrysomelinae</taxon>
        <taxon>Chrysomelini</taxon>
        <taxon>Phaedon</taxon>
    </lineage>
</organism>
<keyword evidence="14" id="KW-0406">Ion transport</keyword>
<feature type="transmembrane region" description="Helical" evidence="21">
    <location>
        <begin position="186"/>
        <end position="209"/>
    </location>
</feature>
<protein>
    <recommendedName>
        <fullName evidence="3">Mitochondrial proton/calcium exchanger protein</fullName>
    </recommendedName>
    <alternativeName>
        <fullName evidence="17">Leucine zipper-EF-hand-containing transmembrane protein 1</fullName>
    </alternativeName>
</protein>
<keyword evidence="11" id="KW-0809">Transit peptide</keyword>
<evidence type="ECO:0000256" key="4">
    <source>
        <dbReference type="ARBA" id="ARBA00022448"/>
    </source>
</evidence>
<feature type="domain" description="EF-hand" evidence="22">
    <location>
        <begin position="642"/>
        <end position="677"/>
    </location>
</feature>
<dbReference type="PROSITE" id="PS51758">
    <property type="entry name" value="LETM1_RBD"/>
    <property type="match status" value="1"/>
</dbReference>
<keyword evidence="25" id="KW-1185">Reference proteome</keyword>
<dbReference type="GO" id="GO:0043022">
    <property type="term" value="F:ribosome binding"/>
    <property type="evidence" value="ECO:0007669"/>
    <property type="project" value="InterPro"/>
</dbReference>
<proteinExistence type="inferred from homology"/>
<dbReference type="InterPro" id="IPR044202">
    <property type="entry name" value="LETM1/MDM38-like"/>
</dbReference>
<feature type="domain" description="Letm1 RBD" evidence="23">
    <location>
        <begin position="232"/>
        <end position="494"/>
    </location>
</feature>
<keyword evidence="9" id="KW-0999">Mitochondrion inner membrane</keyword>
<feature type="compositionally biased region" description="Low complexity" evidence="20">
    <location>
        <begin position="747"/>
        <end position="760"/>
    </location>
</feature>
<dbReference type="PANTHER" id="PTHR14009:SF1">
    <property type="entry name" value="MITOCHONDRIAL PROTON_CALCIUM EXCHANGER PROTEIN"/>
    <property type="match status" value="1"/>
</dbReference>
<accession>A0A9P0GSX3</accession>
<evidence type="ECO:0000256" key="8">
    <source>
        <dbReference type="ARBA" id="ARBA00022723"/>
    </source>
</evidence>
<dbReference type="SUPFAM" id="SSF47473">
    <property type="entry name" value="EF-hand"/>
    <property type="match status" value="1"/>
</dbReference>
<evidence type="ECO:0000256" key="11">
    <source>
        <dbReference type="ARBA" id="ARBA00022946"/>
    </source>
</evidence>
<keyword evidence="16 21" id="KW-0472">Membrane</keyword>
<evidence type="ECO:0000256" key="7">
    <source>
        <dbReference type="ARBA" id="ARBA00022692"/>
    </source>
</evidence>
<keyword evidence="4" id="KW-0813">Transport</keyword>
<keyword evidence="10" id="KW-0106">Calcium</keyword>
<evidence type="ECO:0000313" key="24">
    <source>
        <dbReference type="EMBL" id="CAH1155212.1"/>
    </source>
</evidence>
<dbReference type="Pfam" id="PF07766">
    <property type="entry name" value="LETM1_RBD"/>
    <property type="match status" value="1"/>
</dbReference>
<gene>
    <name evidence="24" type="ORF">PHAECO_LOCUS5647</name>
</gene>
<evidence type="ECO:0000256" key="20">
    <source>
        <dbReference type="SAM" id="MobiDB-lite"/>
    </source>
</evidence>
<dbReference type="PROSITE" id="PS50222">
    <property type="entry name" value="EF_HAND_2"/>
    <property type="match status" value="1"/>
</dbReference>
<evidence type="ECO:0000256" key="2">
    <source>
        <dbReference type="ARBA" id="ARBA00009584"/>
    </source>
</evidence>
<sequence>MNVVLRTHHIKNSRSKLLKNFGHHLQTQCLCNANFHLSSTSDSTQFYSIPNSISYKLLNNFTSNFNHYPIRFISLSNIRLEKEPLKHSSKLEATIQELKKQQEEEQKKTAAAAAATAKATGTEVAKAVTKKSIPQRVWDELVHYYHGFRLLFIDAKISSGLVWRVLNGKTLTRREYRLLTRTVGDLFRLVPFSVFIIVPFMELLLPVFIKFFPGMLPSTFQTSVEQDDKIKKSLKVKLEMAKFLQGTLDDMSGQHTDRSSDRAKEFVGWFNKMRTSGEQVSNEEIMKFSKLFEDEITLDSLSRSQLIALCRVLDVQTLGTNNFLRFQLRMKLRSLAADDKMIQKEGVSSLTLAEVQQACRARGMRAYGLSEQRLRSQLSDWLDLSLNEKVPPSLLLLSRALMLPETIPTSDKLKATISALPETIVKQTQAAIGEKEGKIDNRVRLELLKEEEKKIKEEREEHREEKKKLEKDKEVLKDKEILEDKAPIISAGATPLIEDAAVKLEKVDKKEEPLQSKDFEIIEHAIDTVSKEKKLIVEKEEIQELKAEMADYKEDVEDLAKILATQQKPEIKESKAAKRLFKSVNKLIGKLDTVMTDLEKKEKQLKKDLETETETEKKKEELLKIDDIIAAINKIKDVPDQKRLEQITNVLKKMDDDHDGSLKIEDVLKVIEIIGKENVKLSAKQIDELIDLLDKEEILEVEDKIEKALQKDKEAKDAQQAADQAKVEEGDKADAETSKKSGENSKKTSSSSVNNSSVPKSKMDAQAVIAPPPPSSIDKKSGKDNAKML</sequence>
<feature type="coiled-coil region" evidence="19">
    <location>
        <begin position="88"/>
        <end position="115"/>
    </location>
</feature>
<evidence type="ECO:0000256" key="13">
    <source>
        <dbReference type="ARBA" id="ARBA00023054"/>
    </source>
</evidence>
<feature type="region of interest" description="Disordered" evidence="20">
    <location>
        <begin position="709"/>
        <end position="789"/>
    </location>
</feature>
<comment type="similarity">
    <text evidence="2">Belongs to the LETM1 family.</text>
</comment>
<comment type="subcellular location">
    <subcellularLocation>
        <location evidence="1">Mitochondrion inner membrane</location>
        <topology evidence="1">Single-pass membrane protein</topology>
    </subcellularLocation>
</comment>
<evidence type="ECO:0000256" key="1">
    <source>
        <dbReference type="ARBA" id="ARBA00004434"/>
    </source>
</evidence>
<evidence type="ECO:0000256" key="5">
    <source>
        <dbReference type="ARBA" id="ARBA00022449"/>
    </source>
</evidence>
<evidence type="ECO:0000313" key="25">
    <source>
        <dbReference type="Proteomes" id="UP001153737"/>
    </source>
</evidence>
<feature type="coiled-coil region" evidence="19">
    <location>
        <begin position="535"/>
        <end position="562"/>
    </location>
</feature>
<dbReference type="GO" id="GO:0005509">
    <property type="term" value="F:calcium ion binding"/>
    <property type="evidence" value="ECO:0007669"/>
    <property type="project" value="InterPro"/>
</dbReference>
<reference evidence="24" key="1">
    <citation type="submission" date="2022-01" db="EMBL/GenBank/DDBJ databases">
        <authorList>
            <person name="King R."/>
        </authorList>
    </citation>
    <scope>NUCLEOTIDE SEQUENCE</scope>
</reference>
<keyword evidence="5" id="KW-0050">Antiport</keyword>
<evidence type="ECO:0000256" key="14">
    <source>
        <dbReference type="ARBA" id="ARBA00023065"/>
    </source>
</evidence>
<dbReference type="GO" id="GO:0015297">
    <property type="term" value="F:antiporter activity"/>
    <property type="evidence" value="ECO:0007669"/>
    <property type="project" value="UniProtKB-KW"/>
</dbReference>
<dbReference type="GO" id="GO:0030003">
    <property type="term" value="P:intracellular monoatomic cation homeostasis"/>
    <property type="evidence" value="ECO:0007669"/>
    <property type="project" value="TreeGrafter"/>
</dbReference>
<feature type="compositionally biased region" description="Basic and acidic residues" evidence="20">
    <location>
        <begin position="725"/>
        <end position="746"/>
    </location>
</feature>
<keyword evidence="8" id="KW-0479">Metal-binding</keyword>
<evidence type="ECO:0000256" key="18">
    <source>
        <dbReference type="PROSITE-ProRule" id="PRU01094"/>
    </source>
</evidence>
<dbReference type="GO" id="GO:0005743">
    <property type="term" value="C:mitochondrial inner membrane"/>
    <property type="evidence" value="ECO:0007669"/>
    <property type="project" value="UniProtKB-SubCell"/>
</dbReference>
<evidence type="ECO:0000256" key="6">
    <source>
        <dbReference type="ARBA" id="ARBA00022568"/>
    </source>
</evidence>
<dbReference type="PANTHER" id="PTHR14009">
    <property type="entry name" value="LEUCINE ZIPPER-EF-HAND CONTAINING TRANSMEMBRANE PROTEIN"/>
    <property type="match status" value="1"/>
</dbReference>
<evidence type="ECO:0000256" key="16">
    <source>
        <dbReference type="ARBA" id="ARBA00023136"/>
    </source>
</evidence>
<dbReference type="Pfam" id="PF26561">
    <property type="entry name" value="LETM1_C"/>
    <property type="match status" value="1"/>
</dbReference>
<keyword evidence="12 21" id="KW-1133">Transmembrane helix</keyword>
<reference evidence="24" key="2">
    <citation type="submission" date="2022-10" db="EMBL/GenBank/DDBJ databases">
        <authorList>
            <consortium name="ENA_rothamsted_submissions"/>
            <consortium name="culmorum"/>
            <person name="King R."/>
        </authorList>
    </citation>
    <scope>NUCLEOTIDE SEQUENCE</scope>
</reference>
<evidence type="ECO:0000256" key="3">
    <source>
        <dbReference type="ARBA" id="ARBA00020557"/>
    </source>
</evidence>
<evidence type="ECO:0000256" key="10">
    <source>
        <dbReference type="ARBA" id="ARBA00022837"/>
    </source>
</evidence>
<evidence type="ECO:0000256" key="21">
    <source>
        <dbReference type="SAM" id="Phobius"/>
    </source>
</evidence>
<evidence type="ECO:0000256" key="19">
    <source>
        <dbReference type="SAM" id="Coils"/>
    </source>
</evidence>
<dbReference type="Proteomes" id="UP001153737">
    <property type="component" value="Chromosome 17"/>
</dbReference>
<dbReference type="InterPro" id="IPR033122">
    <property type="entry name" value="LETM1-like_RBD"/>
</dbReference>
<keyword evidence="6" id="KW-0109">Calcium transport</keyword>
<name>A0A9P0GSX3_PHACE</name>
<keyword evidence="15 18" id="KW-0496">Mitochondrion</keyword>
<dbReference type="AlphaFoldDB" id="A0A9P0GSX3"/>
<dbReference type="InterPro" id="IPR002048">
    <property type="entry name" value="EF_hand_dom"/>
</dbReference>
<dbReference type="InterPro" id="IPR011992">
    <property type="entry name" value="EF-hand-dom_pair"/>
</dbReference>
<evidence type="ECO:0000259" key="22">
    <source>
        <dbReference type="PROSITE" id="PS50222"/>
    </source>
</evidence>
<evidence type="ECO:0000259" key="23">
    <source>
        <dbReference type="PROSITE" id="PS51758"/>
    </source>
</evidence>